<dbReference type="NCBIfam" id="TIGR02948">
    <property type="entry name" value="SigW_bacill"/>
    <property type="match status" value="1"/>
</dbReference>
<feature type="domain" description="RNA polymerase sigma factor 70 region 4 type 2" evidence="7">
    <location>
        <begin position="131"/>
        <end position="182"/>
    </location>
</feature>
<accession>A0AAU8IHB6</accession>
<reference evidence="8" key="1">
    <citation type="submission" date="2024-06" db="EMBL/GenBank/DDBJ databases">
        <authorList>
            <person name="Fan A."/>
            <person name="Zhang F.Y."/>
            <person name="Zhang L."/>
        </authorList>
    </citation>
    <scope>NUCLEOTIDE SEQUENCE</scope>
    <source>
        <strain evidence="8">Y61</strain>
    </source>
</reference>
<evidence type="ECO:0000256" key="3">
    <source>
        <dbReference type="ARBA" id="ARBA00023082"/>
    </source>
</evidence>
<evidence type="ECO:0000256" key="2">
    <source>
        <dbReference type="ARBA" id="ARBA00023015"/>
    </source>
</evidence>
<proteinExistence type="inferred from homology"/>
<dbReference type="EMBL" id="CP159510">
    <property type="protein sequence ID" value="XCJ17475.1"/>
    <property type="molecule type" value="Genomic_DNA"/>
</dbReference>
<evidence type="ECO:0000256" key="1">
    <source>
        <dbReference type="ARBA" id="ARBA00010641"/>
    </source>
</evidence>
<dbReference type="GO" id="GO:0016987">
    <property type="term" value="F:sigma factor activity"/>
    <property type="evidence" value="ECO:0007669"/>
    <property type="project" value="UniProtKB-KW"/>
</dbReference>
<dbReference type="NCBIfam" id="TIGR02937">
    <property type="entry name" value="sigma70-ECF"/>
    <property type="match status" value="1"/>
</dbReference>
<dbReference type="CDD" id="cd06171">
    <property type="entry name" value="Sigma70_r4"/>
    <property type="match status" value="1"/>
</dbReference>
<dbReference type="Gene3D" id="1.10.10.10">
    <property type="entry name" value="Winged helix-like DNA-binding domain superfamily/Winged helix DNA-binding domain"/>
    <property type="match status" value="1"/>
</dbReference>
<dbReference type="NCBIfam" id="NF007223">
    <property type="entry name" value="PRK09641.1"/>
    <property type="match status" value="1"/>
</dbReference>
<sequence length="194" mass="22594">MEHQEKRLIKKVKKGDHQAFAELVDRYKNSVFNICFRMVGNRQEAEDLSQETFIRAYNHIDRFDINRRFSTWIFRIATNLSIDSLRRKKASVSLDAEVPGTDGLSLNTMLSDPDESSHPDKHLLRSETEQWVQHGIAQLPEKYRSAVVLKYIEELSLKEISEVMDLPIGTVKTRVHRGREMLRKTLVASRGEKR</sequence>
<dbReference type="PANTHER" id="PTHR43133:SF60">
    <property type="entry name" value="RNA POLYMERASE SIGMA FACTOR SIGV"/>
    <property type="match status" value="1"/>
</dbReference>
<name>A0AAU8IHB6_9BACL</name>
<keyword evidence="4" id="KW-0804">Transcription</keyword>
<dbReference type="Pfam" id="PF04542">
    <property type="entry name" value="Sigma70_r2"/>
    <property type="match status" value="1"/>
</dbReference>
<keyword evidence="3" id="KW-0731">Sigma factor</keyword>
<dbReference type="SUPFAM" id="SSF88659">
    <property type="entry name" value="Sigma3 and sigma4 domains of RNA polymerase sigma factors"/>
    <property type="match status" value="1"/>
</dbReference>
<dbReference type="InterPro" id="IPR013325">
    <property type="entry name" value="RNA_pol_sigma_r2"/>
</dbReference>
<dbReference type="Gene3D" id="1.10.1740.10">
    <property type="match status" value="1"/>
</dbReference>
<dbReference type="GO" id="GO:0006352">
    <property type="term" value="P:DNA-templated transcription initiation"/>
    <property type="evidence" value="ECO:0007669"/>
    <property type="project" value="InterPro"/>
</dbReference>
<dbReference type="PANTHER" id="PTHR43133">
    <property type="entry name" value="RNA POLYMERASE ECF-TYPE SIGMA FACTO"/>
    <property type="match status" value="1"/>
</dbReference>
<dbReference type="InterPro" id="IPR036388">
    <property type="entry name" value="WH-like_DNA-bd_sf"/>
</dbReference>
<dbReference type="AlphaFoldDB" id="A0AAU8IHB6"/>
<keyword evidence="2" id="KW-0805">Transcription regulation</keyword>
<evidence type="ECO:0000313" key="8">
    <source>
        <dbReference type="EMBL" id="XCJ17475.1"/>
    </source>
</evidence>
<dbReference type="Pfam" id="PF08281">
    <property type="entry name" value="Sigma70_r4_2"/>
    <property type="match status" value="1"/>
</dbReference>
<dbReference type="InterPro" id="IPR013249">
    <property type="entry name" value="RNA_pol_sigma70_r4_t2"/>
</dbReference>
<gene>
    <name evidence="8" type="primary">sigW</name>
    <name evidence="8" type="ORF">ABNN70_02815</name>
</gene>
<protein>
    <recommendedName>
        <fullName evidence="5">RNA polymerase sigma factor SigW</fullName>
    </recommendedName>
</protein>
<dbReference type="SUPFAM" id="SSF88946">
    <property type="entry name" value="Sigma2 domain of RNA polymerase sigma factors"/>
    <property type="match status" value="1"/>
</dbReference>
<dbReference type="InterPro" id="IPR014294">
    <property type="entry name" value="RNA_pol_sigma-W_bacilli"/>
</dbReference>
<dbReference type="GO" id="GO:0003677">
    <property type="term" value="F:DNA binding"/>
    <property type="evidence" value="ECO:0007669"/>
    <property type="project" value="InterPro"/>
</dbReference>
<dbReference type="InterPro" id="IPR007627">
    <property type="entry name" value="RNA_pol_sigma70_r2"/>
</dbReference>
<dbReference type="InterPro" id="IPR039425">
    <property type="entry name" value="RNA_pol_sigma-70-like"/>
</dbReference>
<feature type="domain" description="RNA polymerase sigma-70 region 2" evidence="6">
    <location>
        <begin position="23"/>
        <end position="89"/>
    </location>
</feature>
<evidence type="ECO:0000256" key="5">
    <source>
        <dbReference type="NCBIfam" id="TIGR02948"/>
    </source>
</evidence>
<evidence type="ECO:0000256" key="4">
    <source>
        <dbReference type="ARBA" id="ARBA00023163"/>
    </source>
</evidence>
<evidence type="ECO:0000259" key="7">
    <source>
        <dbReference type="Pfam" id="PF08281"/>
    </source>
</evidence>
<evidence type="ECO:0000259" key="6">
    <source>
        <dbReference type="Pfam" id="PF04542"/>
    </source>
</evidence>
<dbReference type="RefSeq" id="WP_353948716.1">
    <property type="nucleotide sequence ID" value="NZ_CP159510.1"/>
</dbReference>
<organism evidence="8">
    <name type="scientific">Sporolactobacillus sp. Y61</name>
    <dbReference type="NCBI Taxonomy" id="3160863"/>
    <lineage>
        <taxon>Bacteria</taxon>
        <taxon>Bacillati</taxon>
        <taxon>Bacillota</taxon>
        <taxon>Bacilli</taxon>
        <taxon>Bacillales</taxon>
        <taxon>Sporolactobacillaceae</taxon>
        <taxon>Sporolactobacillus</taxon>
    </lineage>
</organism>
<dbReference type="InterPro" id="IPR014284">
    <property type="entry name" value="RNA_pol_sigma-70_dom"/>
</dbReference>
<comment type="similarity">
    <text evidence="1">Belongs to the sigma-70 factor family. ECF subfamily.</text>
</comment>
<dbReference type="InterPro" id="IPR013324">
    <property type="entry name" value="RNA_pol_sigma_r3/r4-like"/>
</dbReference>